<dbReference type="OrthoDB" id="267447at2"/>
<accession>A0A517YB56</accession>
<protein>
    <recommendedName>
        <fullName evidence="4">Peptidase C39 domain-containing protein</fullName>
    </recommendedName>
</protein>
<keyword evidence="1" id="KW-1133">Transmembrane helix</keyword>
<dbReference type="Proteomes" id="UP000315017">
    <property type="component" value="Chromosome"/>
</dbReference>
<dbReference type="AlphaFoldDB" id="A0A517YB56"/>
<proteinExistence type="predicted"/>
<evidence type="ECO:0008006" key="4">
    <source>
        <dbReference type="Google" id="ProtNLM"/>
    </source>
</evidence>
<feature type="transmembrane region" description="Helical" evidence="1">
    <location>
        <begin position="6"/>
        <end position="26"/>
    </location>
</feature>
<reference evidence="2 3" key="1">
    <citation type="submission" date="2019-02" db="EMBL/GenBank/DDBJ databases">
        <title>Deep-cultivation of Planctomycetes and their phenomic and genomic characterization uncovers novel biology.</title>
        <authorList>
            <person name="Wiegand S."/>
            <person name="Jogler M."/>
            <person name="Boedeker C."/>
            <person name="Pinto D."/>
            <person name="Vollmers J."/>
            <person name="Rivas-Marin E."/>
            <person name="Kohn T."/>
            <person name="Peeters S.H."/>
            <person name="Heuer A."/>
            <person name="Rast P."/>
            <person name="Oberbeckmann S."/>
            <person name="Bunk B."/>
            <person name="Jeske O."/>
            <person name="Meyerdierks A."/>
            <person name="Storesund J.E."/>
            <person name="Kallscheuer N."/>
            <person name="Luecker S."/>
            <person name="Lage O.M."/>
            <person name="Pohl T."/>
            <person name="Merkel B.J."/>
            <person name="Hornburger P."/>
            <person name="Mueller R.-W."/>
            <person name="Bruemmer F."/>
            <person name="Labrenz M."/>
            <person name="Spormann A.M."/>
            <person name="Op den Camp H."/>
            <person name="Overmann J."/>
            <person name="Amann R."/>
            <person name="Jetten M.S.M."/>
            <person name="Mascher T."/>
            <person name="Medema M.H."/>
            <person name="Devos D.P."/>
            <person name="Kaster A.-K."/>
            <person name="Ovreas L."/>
            <person name="Rohde M."/>
            <person name="Galperin M.Y."/>
            <person name="Jogler C."/>
        </authorList>
    </citation>
    <scope>NUCLEOTIDE SEQUENCE [LARGE SCALE GENOMIC DNA]</scope>
    <source>
        <strain evidence="2 3">ETA_A8</strain>
    </source>
</reference>
<feature type="transmembrane region" description="Helical" evidence="1">
    <location>
        <begin position="62"/>
        <end position="86"/>
    </location>
</feature>
<keyword evidence="3" id="KW-1185">Reference proteome</keyword>
<dbReference type="EMBL" id="CP036274">
    <property type="protein sequence ID" value="QDU27431.1"/>
    <property type="molecule type" value="Genomic_DNA"/>
</dbReference>
<evidence type="ECO:0000313" key="2">
    <source>
        <dbReference type="EMBL" id="QDU27431.1"/>
    </source>
</evidence>
<gene>
    <name evidence="2" type="ORF">ETAA8_25180</name>
</gene>
<keyword evidence="1" id="KW-0812">Transmembrane</keyword>
<organism evidence="2 3">
    <name type="scientific">Anatilimnocola aggregata</name>
    <dbReference type="NCBI Taxonomy" id="2528021"/>
    <lineage>
        <taxon>Bacteria</taxon>
        <taxon>Pseudomonadati</taxon>
        <taxon>Planctomycetota</taxon>
        <taxon>Planctomycetia</taxon>
        <taxon>Pirellulales</taxon>
        <taxon>Pirellulaceae</taxon>
        <taxon>Anatilimnocola</taxon>
    </lineage>
</organism>
<keyword evidence="1" id="KW-0472">Membrane</keyword>
<evidence type="ECO:0000313" key="3">
    <source>
        <dbReference type="Proteomes" id="UP000315017"/>
    </source>
</evidence>
<dbReference type="KEGG" id="aagg:ETAA8_25180"/>
<feature type="transmembrane region" description="Helical" evidence="1">
    <location>
        <begin position="33"/>
        <end position="50"/>
    </location>
</feature>
<evidence type="ECO:0000256" key="1">
    <source>
        <dbReference type="SAM" id="Phobius"/>
    </source>
</evidence>
<sequence length="295" mass="32554">MSDLGWGSLMIAVAAVAVFLLSARVTQRVSPRVSEVAGCVIMGLLFYYIYELWYDVRISRWLPYSNLILVGNWLPLLAAALAAIVWHRPASSYARRMACVVGLASAAAYSFVYPLLGSAPACGNRWDSLGTCLQTTQQTCSPASAATLLKQYGIPATEQEMAELCLTRHGTSWQGLYRGLKLKTAGTPYDVEVVHCSDSQLRQLADRPLILSVGLSRGARSDSDYTREFGWQPGVNHSVVLLRFDSSGNAVIADPSLEMCREHWPSDMLHTLWRGYAFRLVERGEPAANQTLARY</sequence>
<dbReference type="RefSeq" id="WP_145088272.1">
    <property type="nucleotide sequence ID" value="NZ_CP036274.1"/>
</dbReference>
<name>A0A517YB56_9BACT</name>
<dbReference type="Gene3D" id="3.90.70.10">
    <property type="entry name" value="Cysteine proteinases"/>
    <property type="match status" value="1"/>
</dbReference>
<feature type="transmembrane region" description="Helical" evidence="1">
    <location>
        <begin position="98"/>
        <end position="116"/>
    </location>
</feature>